<gene>
    <name evidence="1" type="primary">Contig4586.g4898</name>
    <name evidence="1" type="ORF">STYLEM_14874</name>
</gene>
<proteinExistence type="predicted"/>
<protein>
    <submittedName>
        <fullName evidence="1">Uncharacterized protein</fullName>
    </submittedName>
</protein>
<accession>A0A078AX06</accession>
<evidence type="ECO:0000313" key="2">
    <source>
        <dbReference type="Proteomes" id="UP000039865"/>
    </source>
</evidence>
<dbReference type="EMBL" id="CCKQ01014054">
    <property type="protein sequence ID" value="CDW85787.1"/>
    <property type="molecule type" value="Genomic_DNA"/>
</dbReference>
<sequence length="227" mass="27215">MNSMYSTPVQTSGKANALYYDSPFQNRTNQTLHQSQSFPYQDQQMSPGKMRTLHPNFEQYIRSLEYENDLLKSNLNQVQMIQIPERNYPYYNDFENQFQVYSPQQAQQMQQAYNPHQRNYQQQQYQQPEITAFDQSMTHQIYDGVPFQEASYQPLNQVNQTVPDYQDPYDALYQSRPAKTSHQNHRQQKIESPLRKSDILFERREIFHNAPSPFFPKQEHPRHLTYV</sequence>
<dbReference type="AlphaFoldDB" id="A0A078AX06"/>
<keyword evidence="2" id="KW-1185">Reference proteome</keyword>
<dbReference type="Proteomes" id="UP000039865">
    <property type="component" value="Unassembled WGS sequence"/>
</dbReference>
<organism evidence="1 2">
    <name type="scientific">Stylonychia lemnae</name>
    <name type="common">Ciliate</name>
    <dbReference type="NCBI Taxonomy" id="5949"/>
    <lineage>
        <taxon>Eukaryota</taxon>
        <taxon>Sar</taxon>
        <taxon>Alveolata</taxon>
        <taxon>Ciliophora</taxon>
        <taxon>Intramacronucleata</taxon>
        <taxon>Spirotrichea</taxon>
        <taxon>Stichotrichia</taxon>
        <taxon>Sporadotrichida</taxon>
        <taxon>Oxytrichidae</taxon>
        <taxon>Stylonychinae</taxon>
        <taxon>Stylonychia</taxon>
    </lineage>
</organism>
<evidence type="ECO:0000313" key="1">
    <source>
        <dbReference type="EMBL" id="CDW85787.1"/>
    </source>
</evidence>
<reference evidence="1 2" key="1">
    <citation type="submission" date="2014-06" db="EMBL/GenBank/DDBJ databases">
        <authorList>
            <person name="Swart Estienne"/>
        </authorList>
    </citation>
    <scope>NUCLEOTIDE SEQUENCE [LARGE SCALE GENOMIC DNA]</scope>
    <source>
        <strain evidence="1 2">130c</strain>
    </source>
</reference>
<dbReference type="InParanoid" id="A0A078AX06"/>
<name>A0A078AX06_STYLE</name>